<evidence type="ECO:0000313" key="2">
    <source>
        <dbReference type="EMBL" id="APZ07804.1"/>
    </source>
</evidence>
<organism evidence="2 3">
    <name type="scientific">Kosakonia cowanii JCM 10956 = DSM 18146</name>
    <dbReference type="NCBI Taxonomy" id="1300165"/>
    <lineage>
        <taxon>Bacteria</taxon>
        <taxon>Pseudomonadati</taxon>
        <taxon>Pseudomonadota</taxon>
        <taxon>Gammaproteobacteria</taxon>
        <taxon>Enterobacterales</taxon>
        <taxon>Enterobacteriaceae</taxon>
        <taxon>Kosakonia</taxon>
    </lineage>
</organism>
<accession>A0A830ZET6</accession>
<dbReference type="KEGG" id="kco:BWI95_22420"/>
<dbReference type="Gene3D" id="3.30.70.3580">
    <property type="entry name" value="Antirestriction protein"/>
    <property type="match status" value="1"/>
</dbReference>
<dbReference type="AlphaFoldDB" id="A0A830ZET6"/>
<gene>
    <name evidence="2" type="ORF">BWI95_22420</name>
</gene>
<keyword evidence="2" id="KW-0614">Plasmid</keyword>
<comment type="similarity">
    <text evidence="1">Belongs to the antirestriction protein family.</text>
</comment>
<protein>
    <submittedName>
        <fullName evidence="2">Antirestriction protein</fullName>
    </submittedName>
</protein>
<dbReference type="Pfam" id="PF03230">
    <property type="entry name" value="Antirestrict"/>
    <property type="match status" value="1"/>
</dbReference>
<dbReference type="Proteomes" id="UP000187148">
    <property type="component" value="Plasmid p888-76-1"/>
</dbReference>
<dbReference type="InterPro" id="IPR004914">
    <property type="entry name" value="Antirestrict"/>
</dbReference>
<evidence type="ECO:0000313" key="3">
    <source>
        <dbReference type="Proteomes" id="UP000187148"/>
    </source>
</evidence>
<proteinExistence type="inferred from homology"/>
<reference evidence="2 3" key="1">
    <citation type="submission" date="2017-01" db="EMBL/GenBank/DDBJ databases">
        <authorList>
            <person name="Cao J.-M."/>
        </authorList>
    </citation>
    <scope>NUCLEOTIDE SEQUENCE [LARGE SCALE GENOMIC DNA]</scope>
    <source>
        <strain evidence="2 3">888-76</strain>
        <plasmid evidence="2 3">p888-76-1</plasmid>
    </source>
</reference>
<geneLocation type="plasmid" evidence="2 3">
    <name>p888-76-1</name>
</geneLocation>
<evidence type="ECO:0000256" key="1">
    <source>
        <dbReference type="ARBA" id="ARBA00008618"/>
    </source>
</evidence>
<keyword evidence="3" id="KW-1185">Reference proteome</keyword>
<dbReference type="RefSeq" id="WP_076770391.1">
    <property type="nucleotide sequence ID" value="NZ_CP019446.1"/>
</dbReference>
<name>A0A830ZET6_9ENTR</name>
<dbReference type="EMBL" id="CP019446">
    <property type="protein sequence ID" value="APZ07804.1"/>
    <property type="molecule type" value="Genomic_DNA"/>
</dbReference>
<dbReference type="InterPro" id="IPR042297">
    <property type="entry name" value="Antirestriction_sf"/>
</dbReference>
<sequence length="143" mass="16319">MNTKAMHTEAVLLRGAQRLTFLPALFGRDFVMSESSVYGYATKYIDNYQGGSWEFYRLPGGGGFMVPEMDSAFFSNPHNGFECELSAEAAGIIITALVLSHRTFVHHHHDQEELCHLFCQRYGQLMAWVETHFEADYIFRALD</sequence>